<dbReference type="InterPro" id="IPR050611">
    <property type="entry name" value="ABCF"/>
</dbReference>
<dbReference type="PANTHER" id="PTHR19211:SF6">
    <property type="entry name" value="BLL7188 PROTEIN"/>
    <property type="match status" value="1"/>
</dbReference>
<dbReference type="InterPro" id="IPR003439">
    <property type="entry name" value="ABC_transporter-like_ATP-bd"/>
</dbReference>
<accession>A0ABS3A6U0</accession>
<evidence type="ECO:0000259" key="5">
    <source>
        <dbReference type="PROSITE" id="PS50893"/>
    </source>
</evidence>
<dbReference type="SUPFAM" id="SSF52540">
    <property type="entry name" value="P-loop containing nucleoside triphosphate hydrolases"/>
    <property type="match status" value="2"/>
</dbReference>
<dbReference type="InterPro" id="IPR003593">
    <property type="entry name" value="AAA+_ATPase"/>
</dbReference>
<feature type="coiled-coil region" evidence="4">
    <location>
        <begin position="297"/>
        <end position="324"/>
    </location>
</feature>
<dbReference type="Pfam" id="PF00005">
    <property type="entry name" value="ABC_tran"/>
    <property type="match status" value="2"/>
</dbReference>
<evidence type="ECO:0000256" key="4">
    <source>
        <dbReference type="SAM" id="Coils"/>
    </source>
</evidence>
<dbReference type="EMBL" id="JAFHLB010000024">
    <property type="protein sequence ID" value="MBN3579402.1"/>
    <property type="molecule type" value="Genomic_DNA"/>
</dbReference>
<keyword evidence="3 6" id="KW-0067">ATP-binding</keyword>
<dbReference type="PANTHER" id="PTHR19211">
    <property type="entry name" value="ATP-BINDING TRANSPORT PROTEIN-RELATED"/>
    <property type="match status" value="1"/>
</dbReference>
<name>A0ABS3A6U0_9VIBR</name>
<keyword evidence="4" id="KW-0175">Coiled coil</keyword>
<dbReference type="PROSITE" id="PS50893">
    <property type="entry name" value="ABC_TRANSPORTER_2"/>
    <property type="match status" value="1"/>
</dbReference>
<evidence type="ECO:0000256" key="2">
    <source>
        <dbReference type="ARBA" id="ARBA00022741"/>
    </source>
</evidence>
<feature type="domain" description="ABC transporter" evidence="5">
    <location>
        <begin position="4"/>
        <end position="237"/>
    </location>
</feature>
<dbReference type="RefSeq" id="WP_206371237.1">
    <property type="nucleotide sequence ID" value="NZ_CAWPTM010000096.1"/>
</dbReference>
<keyword evidence="2" id="KW-0547">Nucleotide-binding</keyword>
<dbReference type="GO" id="GO:0005524">
    <property type="term" value="F:ATP binding"/>
    <property type="evidence" value="ECO:0007669"/>
    <property type="project" value="UniProtKB-KW"/>
</dbReference>
<comment type="caution">
    <text evidence="6">The sequence shown here is derived from an EMBL/GenBank/DDBJ whole genome shotgun (WGS) entry which is preliminary data.</text>
</comment>
<organism evidence="6 7">
    <name type="scientific">Vibrio neptunius</name>
    <dbReference type="NCBI Taxonomy" id="170651"/>
    <lineage>
        <taxon>Bacteria</taxon>
        <taxon>Pseudomonadati</taxon>
        <taxon>Pseudomonadota</taxon>
        <taxon>Gammaproteobacteria</taxon>
        <taxon>Vibrionales</taxon>
        <taxon>Vibrionaceae</taxon>
        <taxon>Vibrio</taxon>
    </lineage>
</organism>
<evidence type="ECO:0000313" key="6">
    <source>
        <dbReference type="EMBL" id="MBN3579402.1"/>
    </source>
</evidence>
<protein>
    <submittedName>
        <fullName evidence="6">ABC-F family ATP-binding cassette domain-containing protein</fullName>
    </submittedName>
</protein>
<evidence type="ECO:0000256" key="3">
    <source>
        <dbReference type="ARBA" id="ARBA00022840"/>
    </source>
</evidence>
<evidence type="ECO:0000256" key="1">
    <source>
        <dbReference type="ARBA" id="ARBA00022737"/>
    </source>
</evidence>
<keyword evidence="1" id="KW-0677">Repeat</keyword>
<dbReference type="Proteomes" id="UP000779070">
    <property type="component" value="Unassembled WGS sequence"/>
</dbReference>
<dbReference type="InterPro" id="IPR027417">
    <property type="entry name" value="P-loop_NTPase"/>
</dbReference>
<reference evidence="6 7" key="1">
    <citation type="submission" date="2021-02" db="EMBL/GenBank/DDBJ databases">
        <title>Draft Genome Sequences of 5 Vibrio neptunius Strains Isolated From of Bivalve Hatcheries.</title>
        <authorList>
            <person name="Galvis F."/>
            <person name="Barja J.L."/>
            <person name="Lemos M.L."/>
            <person name="Balado M."/>
        </authorList>
    </citation>
    <scope>NUCLEOTIDE SEQUENCE [LARGE SCALE GENOMIC DNA]</scope>
    <source>
        <strain evidence="6 7">PP-145.98</strain>
    </source>
</reference>
<sequence length="526" mass="59110">MPALIASQISHQLETGEWLFRSINLSLNHHITGLTGKNGSGKSVLLSILTGECLPDAGNVERQGRVATYSQLPSELLISDMTIAQYLGIDDKLQALRAIEQGSTRQEDFDRLSDDWEVEQRAIELMAHLSIALSLDDFCCHLSGGQLAKLQLYYLFEQSPDILLLDEPSNHLDTQGKHWLINKLKAFPGKILLVSHDRALLRCADVICHLSSLGLKSYRGGYDEFQRQYNVEKQALSSKIDNLKSEKKKIERQIQLNAEKAQQREAMGNRARRSGSQPKILMDAMKDCAQVTRSAAITNQNNQLKRNQHKLETLRKQQEEVNKQNFYLAQPHKETRANLASITDFCVDTRRWQPVSLRIGKTDRIHLSGINGCGKSTLLKALNSPTGNLHQGVKRKTKTVYLDQHFSLLSEKLSVLATLCQFCPNLSEREARIMLAGIGFRKDSVFKTVSMLSGGEKMKLAILMVSHQPSSTLLLLDEPDNHLDIDSKRLLAEALAEYSGPFILVSHDQHFVDESRINNILNIKAV</sequence>
<evidence type="ECO:0000313" key="7">
    <source>
        <dbReference type="Proteomes" id="UP000779070"/>
    </source>
</evidence>
<feature type="coiled-coil region" evidence="4">
    <location>
        <begin position="226"/>
        <end position="260"/>
    </location>
</feature>
<keyword evidence="7" id="KW-1185">Reference proteome</keyword>
<proteinExistence type="predicted"/>
<dbReference type="SMART" id="SM00382">
    <property type="entry name" value="AAA"/>
    <property type="match status" value="2"/>
</dbReference>
<gene>
    <name evidence="6" type="ORF">JYA62_17205</name>
</gene>
<dbReference type="Gene3D" id="3.40.50.300">
    <property type="entry name" value="P-loop containing nucleotide triphosphate hydrolases"/>
    <property type="match status" value="2"/>
</dbReference>